<dbReference type="SUPFAM" id="SSF52540">
    <property type="entry name" value="P-loop containing nucleoside triphosphate hydrolases"/>
    <property type="match status" value="1"/>
</dbReference>
<keyword evidence="4" id="KW-0067">ATP-binding</keyword>
<dbReference type="Gene3D" id="3.30.70.330">
    <property type="match status" value="1"/>
</dbReference>
<dbReference type="InterPro" id="IPR011545">
    <property type="entry name" value="DEAD/DEAH_box_helicase_dom"/>
</dbReference>
<dbReference type="PROSITE" id="PS51192">
    <property type="entry name" value="HELICASE_ATP_BIND_1"/>
    <property type="match status" value="1"/>
</dbReference>
<evidence type="ECO:0000259" key="5">
    <source>
        <dbReference type="PROSITE" id="PS51192"/>
    </source>
</evidence>
<dbReference type="SMART" id="SM00487">
    <property type="entry name" value="DEXDc"/>
    <property type="match status" value="1"/>
</dbReference>
<dbReference type="Pfam" id="PF00270">
    <property type="entry name" value="DEAD"/>
    <property type="match status" value="1"/>
</dbReference>
<dbReference type="CDD" id="cd00268">
    <property type="entry name" value="DEADc"/>
    <property type="match status" value="1"/>
</dbReference>
<dbReference type="InterPro" id="IPR014001">
    <property type="entry name" value="Helicase_ATP-bd"/>
</dbReference>
<dbReference type="PROSITE" id="PS51195">
    <property type="entry name" value="Q_MOTIF"/>
    <property type="match status" value="1"/>
</dbReference>
<dbReference type="PROSITE" id="PS51194">
    <property type="entry name" value="HELICASE_CTER"/>
    <property type="match status" value="1"/>
</dbReference>
<evidence type="ECO:0000259" key="6">
    <source>
        <dbReference type="PROSITE" id="PS51194"/>
    </source>
</evidence>
<proteinExistence type="predicted"/>
<protein>
    <submittedName>
        <fullName evidence="8">ATP-dependent 23S rRNA helicase DbpA</fullName>
    </submittedName>
</protein>
<dbReference type="Pfam" id="PF03880">
    <property type="entry name" value="DbpA"/>
    <property type="match status" value="1"/>
</dbReference>
<dbReference type="AlphaFoldDB" id="A0A3B0WSY7"/>
<evidence type="ECO:0000256" key="4">
    <source>
        <dbReference type="ARBA" id="ARBA00022840"/>
    </source>
</evidence>
<evidence type="ECO:0000313" key="8">
    <source>
        <dbReference type="EMBL" id="VAW46804.1"/>
    </source>
</evidence>
<dbReference type="InterPro" id="IPR014014">
    <property type="entry name" value="RNA_helicase_DEAD_Q_motif"/>
</dbReference>
<dbReference type="GO" id="GO:0005829">
    <property type="term" value="C:cytosol"/>
    <property type="evidence" value="ECO:0007669"/>
    <property type="project" value="TreeGrafter"/>
</dbReference>
<dbReference type="Gene3D" id="3.40.50.300">
    <property type="entry name" value="P-loop containing nucleotide triphosphate hydrolases"/>
    <property type="match status" value="2"/>
</dbReference>
<dbReference type="InterPro" id="IPR044742">
    <property type="entry name" value="DEAD/DEAH_RhlB"/>
</dbReference>
<evidence type="ECO:0000256" key="3">
    <source>
        <dbReference type="ARBA" id="ARBA00022806"/>
    </source>
</evidence>
<dbReference type="InterPro" id="IPR050079">
    <property type="entry name" value="DEAD_box_RNA_helicase"/>
</dbReference>
<dbReference type="InterPro" id="IPR012677">
    <property type="entry name" value="Nucleotide-bd_a/b_plait_sf"/>
</dbReference>
<dbReference type="GO" id="GO:0005524">
    <property type="term" value="F:ATP binding"/>
    <property type="evidence" value="ECO:0007669"/>
    <property type="project" value="UniProtKB-KW"/>
</dbReference>
<accession>A0A3B0WSY7</accession>
<dbReference type="CDD" id="cd18787">
    <property type="entry name" value="SF2_C_DEAD"/>
    <property type="match status" value="1"/>
</dbReference>
<dbReference type="Pfam" id="PF00271">
    <property type="entry name" value="Helicase_C"/>
    <property type="match status" value="1"/>
</dbReference>
<reference evidence="8" key="1">
    <citation type="submission" date="2018-06" db="EMBL/GenBank/DDBJ databases">
        <authorList>
            <person name="Zhirakovskaya E."/>
        </authorList>
    </citation>
    <scope>NUCLEOTIDE SEQUENCE</scope>
</reference>
<dbReference type="GO" id="GO:0003724">
    <property type="term" value="F:RNA helicase activity"/>
    <property type="evidence" value="ECO:0007669"/>
    <property type="project" value="InterPro"/>
</dbReference>
<feature type="domain" description="Helicase ATP-binding" evidence="5">
    <location>
        <begin position="52"/>
        <end position="223"/>
    </location>
</feature>
<dbReference type="PANTHER" id="PTHR47959:SF1">
    <property type="entry name" value="ATP-DEPENDENT RNA HELICASE DBPA"/>
    <property type="match status" value="1"/>
</dbReference>
<gene>
    <name evidence="8" type="ORF">MNBD_GAMMA04-49</name>
</gene>
<evidence type="ECO:0000256" key="1">
    <source>
        <dbReference type="ARBA" id="ARBA00022741"/>
    </source>
</evidence>
<name>A0A3B0WSY7_9ZZZZ</name>
<dbReference type="EMBL" id="UOFB01000160">
    <property type="protein sequence ID" value="VAW46804.1"/>
    <property type="molecule type" value="Genomic_DNA"/>
</dbReference>
<sequence>MSEKSPLPLSNASHVSNGALNCFSHLELPLSQLDNLTHLGYETMTPIQEAALPLGLGGKDLIAQAKTGSGKTAAFGIPLLNKLDIKSFVVQGLVMCPTRELSNQVAEELRRLARFQQNIKIITLCGGVPMRPQIASLEHGAHVVVGTPGRIRDHIEKGQLDLSHVTTVVLDEGDRMLEMGFKEEMVHILGFTPEQRQTLLFSATFPEDIKYISRRFQKNPMEISVESHHDMETIDQQFYICHHQEKLEGLVKLLAFNAFEHGLIFCNTKKLVQEVTDYLEERGFSALALHGDMEQREREQVLIQFKHHSTNLLVATDVAARGLDIEALPVVINYELPYEQDTYVHRIGRTGRAGLEGVAITLFTEKESYKLSRLGELQGHALSYESIDLIPNKRGARVQPKYVTLYISGGRKDKVRRGDVLGAITRGAGVEGKYIGKIDVVEHSTYVAVEPDYAHQVVSKLNQGKIKGRKFKVGRLI</sequence>
<dbReference type="NCBIfam" id="NF008744">
    <property type="entry name" value="PRK11776.1"/>
    <property type="match status" value="1"/>
</dbReference>
<dbReference type="PANTHER" id="PTHR47959">
    <property type="entry name" value="ATP-DEPENDENT RNA HELICASE RHLE-RELATED"/>
    <property type="match status" value="1"/>
</dbReference>
<evidence type="ECO:0000256" key="2">
    <source>
        <dbReference type="ARBA" id="ARBA00022801"/>
    </source>
</evidence>
<feature type="domain" description="Helicase C-terminal" evidence="6">
    <location>
        <begin position="246"/>
        <end position="395"/>
    </location>
</feature>
<dbReference type="InterPro" id="IPR005580">
    <property type="entry name" value="DbpA/CsdA_RNA-bd_dom"/>
</dbReference>
<dbReference type="GO" id="GO:0016787">
    <property type="term" value="F:hydrolase activity"/>
    <property type="evidence" value="ECO:0007669"/>
    <property type="project" value="UniProtKB-KW"/>
</dbReference>
<evidence type="ECO:0000259" key="7">
    <source>
        <dbReference type="PROSITE" id="PS51195"/>
    </source>
</evidence>
<keyword evidence="2" id="KW-0378">Hydrolase</keyword>
<keyword evidence="3 8" id="KW-0347">Helicase</keyword>
<dbReference type="GO" id="GO:0003676">
    <property type="term" value="F:nucleic acid binding"/>
    <property type="evidence" value="ECO:0007669"/>
    <property type="project" value="InterPro"/>
</dbReference>
<keyword evidence="1" id="KW-0547">Nucleotide-binding</keyword>
<dbReference type="InterPro" id="IPR027417">
    <property type="entry name" value="P-loop_NTPase"/>
</dbReference>
<dbReference type="InterPro" id="IPR001650">
    <property type="entry name" value="Helicase_C-like"/>
</dbReference>
<dbReference type="SMART" id="SM00490">
    <property type="entry name" value="HELICc"/>
    <property type="match status" value="1"/>
</dbReference>
<organism evidence="8">
    <name type="scientific">hydrothermal vent metagenome</name>
    <dbReference type="NCBI Taxonomy" id="652676"/>
    <lineage>
        <taxon>unclassified sequences</taxon>
        <taxon>metagenomes</taxon>
        <taxon>ecological metagenomes</taxon>
    </lineage>
</organism>
<feature type="domain" description="DEAD-box RNA helicase Q" evidence="7">
    <location>
        <begin position="21"/>
        <end position="49"/>
    </location>
</feature>